<accession>A0AAE1AKC5</accession>
<keyword evidence="3" id="KW-1185">Reference proteome</keyword>
<gene>
    <name evidence="2" type="ORF">RRG08_001623</name>
</gene>
<dbReference type="AlphaFoldDB" id="A0AAE1AKC5"/>
<organism evidence="2 3">
    <name type="scientific">Elysia crispata</name>
    <name type="common">lettuce slug</name>
    <dbReference type="NCBI Taxonomy" id="231223"/>
    <lineage>
        <taxon>Eukaryota</taxon>
        <taxon>Metazoa</taxon>
        <taxon>Spiralia</taxon>
        <taxon>Lophotrochozoa</taxon>
        <taxon>Mollusca</taxon>
        <taxon>Gastropoda</taxon>
        <taxon>Heterobranchia</taxon>
        <taxon>Euthyneura</taxon>
        <taxon>Panpulmonata</taxon>
        <taxon>Sacoglossa</taxon>
        <taxon>Placobranchoidea</taxon>
        <taxon>Plakobranchidae</taxon>
        <taxon>Elysia</taxon>
    </lineage>
</organism>
<sequence>MSFPAASRGSLDFETGKSDGENEEVEECFALRGIICGASSLVSSCMRISGCWVDQSAGVWLEGRGVMWIECVSKAQLVQLESSGVRAVLGGSIRTPPAPRLGGGGGFSVRSRHHSSVGLDLPSPSIHPPQSANLPAAAELRSPE</sequence>
<evidence type="ECO:0000313" key="3">
    <source>
        <dbReference type="Proteomes" id="UP001283361"/>
    </source>
</evidence>
<reference evidence="2" key="1">
    <citation type="journal article" date="2023" name="G3 (Bethesda)">
        <title>A reference genome for the long-term kleptoplast-retaining sea slug Elysia crispata morphotype clarki.</title>
        <authorList>
            <person name="Eastman K.E."/>
            <person name="Pendleton A.L."/>
            <person name="Shaikh M.A."/>
            <person name="Suttiyut T."/>
            <person name="Ogas R."/>
            <person name="Tomko P."/>
            <person name="Gavelis G."/>
            <person name="Widhalm J.R."/>
            <person name="Wisecaver J.H."/>
        </authorList>
    </citation>
    <scope>NUCLEOTIDE SEQUENCE</scope>
    <source>
        <strain evidence="2">ECLA1</strain>
    </source>
</reference>
<evidence type="ECO:0000313" key="2">
    <source>
        <dbReference type="EMBL" id="KAK3789233.1"/>
    </source>
</evidence>
<feature type="region of interest" description="Disordered" evidence="1">
    <location>
        <begin position="91"/>
        <end position="144"/>
    </location>
</feature>
<dbReference type="EMBL" id="JAWDGP010001678">
    <property type="protein sequence ID" value="KAK3789233.1"/>
    <property type="molecule type" value="Genomic_DNA"/>
</dbReference>
<proteinExistence type="predicted"/>
<dbReference type="Proteomes" id="UP001283361">
    <property type="component" value="Unassembled WGS sequence"/>
</dbReference>
<comment type="caution">
    <text evidence="2">The sequence shown here is derived from an EMBL/GenBank/DDBJ whole genome shotgun (WGS) entry which is preliminary data.</text>
</comment>
<name>A0AAE1AKC5_9GAST</name>
<evidence type="ECO:0000256" key="1">
    <source>
        <dbReference type="SAM" id="MobiDB-lite"/>
    </source>
</evidence>
<protein>
    <submittedName>
        <fullName evidence="2">Uncharacterized protein</fullName>
    </submittedName>
</protein>